<evidence type="ECO:0000256" key="7">
    <source>
        <dbReference type="SAM" id="Phobius"/>
    </source>
</evidence>
<evidence type="ECO:0000256" key="6">
    <source>
        <dbReference type="ARBA" id="ARBA00049011"/>
    </source>
</evidence>
<protein>
    <submittedName>
        <fullName evidence="8">Uncharacterized protein</fullName>
    </submittedName>
</protein>
<evidence type="ECO:0000313" key="8">
    <source>
        <dbReference type="EMBL" id="KAG8363076.1"/>
    </source>
</evidence>
<comment type="subcellular location">
    <subcellularLocation>
        <location evidence="1">Membrane</location>
        <topology evidence="1">Multi-pass membrane protein</topology>
    </subcellularLocation>
</comment>
<feature type="transmembrane region" description="Helical" evidence="7">
    <location>
        <begin position="105"/>
        <end position="124"/>
    </location>
</feature>
<evidence type="ECO:0000256" key="5">
    <source>
        <dbReference type="ARBA" id="ARBA00044504"/>
    </source>
</evidence>
<keyword evidence="4 7" id="KW-0472">Membrane</keyword>
<comment type="catalytic activity">
    <reaction evidence="6">
        <text>phosphate(in) + H(+)(in) = phosphate(out) + H(+)(out)</text>
        <dbReference type="Rhea" id="RHEA:29939"/>
        <dbReference type="ChEBI" id="CHEBI:15378"/>
        <dbReference type="ChEBI" id="CHEBI:43474"/>
    </reaction>
    <physiologicalReaction direction="right-to-left" evidence="6">
        <dbReference type="Rhea" id="RHEA:29941"/>
    </physiologicalReaction>
</comment>
<evidence type="ECO:0000256" key="2">
    <source>
        <dbReference type="ARBA" id="ARBA00022692"/>
    </source>
</evidence>
<comment type="similarity">
    <text evidence="5">Belongs to the major facilitator superfamily. Phosphate:H(+) symporter (TC 2.A.1.9) family.</text>
</comment>
<dbReference type="Gene3D" id="1.20.1250.20">
    <property type="entry name" value="MFS general substrate transporter like domains"/>
    <property type="match status" value="1"/>
</dbReference>
<keyword evidence="3 7" id="KW-1133">Transmembrane helix</keyword>
<keyword evidence="2 7" id="KW-0812">Transmembrane</keyword>
<feature type="transmembrane region" description="Helical" evidence="7">
    <location>
        <begin position="136"/>
        <end position="155"/>
    </location>
</feature>
<dbReference type="EMBL" id="WHWC01000073">
    <property type="protein sequence ID" value="KAG8363076.1"/>
    <property type="molecule type" value="Genomic_DNA"/>
</dbReference>
<dbReference type="GO" id="GO:0016020">
    <property type="term" value="C:membrane"/>
    <property type="evidence" value="ECO:0007669"/>
    <property type="project" value="UniProtKB-SubCell"/>
</dbReference>
<evidence type="ECO:0000256" key="3">
    <source>
        <dbReference type="ARBA" id="ARBA00022989"/>
    </source>
</evidence>
<dbReference type="PANTHER" id="PTHR24064">
    <property type="entry name" value="SOLUTE CARRIER FAMILY 22 MEMBER"/>
    <property type="match status" value="1"/>
</dbReference>
<keyword evidence="9" id="KW-1185">Reference proteome</keyword>
<accession>A0AAV6W5M4</accession>
<evidence type="ECO:0000256" key="4">
    <source>
        <dbReference type="ARBA" id="ARBA00023136"/>
    </source>
</evidence>
<gene>
    <name evidence="8" type="ORF">BUALT_BualtUnG0006900</name>
</gene>
<evidence type="ECO:0000256" key="1">
    <source>
        <dbReference type="ARBA" id="ARBA00004141"/>
    </source>
</evidence>
<evidence type="ECO:0000313" key="9">
    <source>
        <dbReference type="Proteomes" id="UP000826271"/>
    </source>
</evidence>
<comment type="caution">
    <text evidence="8">The sequence shown here is derived from an EMBL/GenBank/DDBJ whole genome shotgun (WGS) entry which is preliminary data.</text>
</comment>
<name>A0AAV6W5M4_9LAMI</name>
<dbReference type="SUPFAM" id="SSF103473">
    <property type="entry name" value="MFS general substrate transporter"/>
    <property type="match status" value="1"/>
</dbReference>
<proteinExistence type="inferred from homology"/>
<sequence>MASPEKRSNLTESSFGDHIEWAEKPQEHDIYSALKILVKKSWALRRLVATMVVGFGISMVYYGMPYGLGNLLFNLYLCVALNAISEFPASFLTFFLIAKVNRKDSLLGLTLLSGICSVTCVLVRKKGMQNALEVVSFFSACTTFDVIMIYTLELFPTCVRNSASAMVRQAGLLAGVLSSVLVAANRENKWLSYGVLGSQL</sequence>
<feature type="transmembrane region" description="Helical" evidence="7">
    <location>
        <begin position="74"/>
        <end position="98"/>
    </location>
</feature>
<reference evidence="8" key="1">
    <citation type="submission" date="2019-10" db="EMBL/GenBank/DDBJ databases">
        <authorList>
            <person name="Zhang R."/>
            <person name="Pan Y."/>
            <person name="Wang J."/>
            <person name="Ma R."/>
            <person name="Yu S."/>
        </authorList>
    </citation>
    <scope>NUCLEOTIDE SEQUENCE</scope>
    <source>
        <strain evidence="8">LA-IB0</strain>
        <tissue evidence="8">Leaf</tissue>
    </source>
</reference>
<feature type="transmembrane region" description="Helical" evidence="7">
    <location>
        <begin position="43"/>
        <end position="62"/>
    </location>
</feature>
<organism evidence="8 9">
    <name type="scientific">Buddleja alternifolia</name>
    <dbReference type="NCBI Taxonomy" id="168488"/>
    <lineage>
        <taxon>Eukaryota</taxon>
        <taxon>Viridiplantae</taxon>
        <taxon>Streptophyta</taxon>
        <taxon>Embryophyta</taxon>
        <taxon>Tracheophyta</taxon>
        <taxon>Spermatophyta</taxon>
        <taxon>Magnoliopsida</taxon>
        <taxon>eudicotyledons</taxon>
        <taxon>Gunneridae</taxon>
        <taxon>Pentapetalae</taxon>
        <taxon>asterids</taxon>
        <taxon>lamiids</taxon>
        <taxon>Lamiales</taxon>
        <taxon>Scrophulariaceae</taxon>
        <taxon>Buddlejeae</taxon>
        <taxon>Buddleja</taxon>
    </lineage>
</organism>
<dbReference type="InterPro" id="IPR036259">
    <property type="entry name" value="MFS_trans_sf"/>
</dbReference>
<dbReference type="Proteomes" id="UP000826271">
    <property type="component" value="Unassembled WGS sequence"/>
</dbReference>
<dbReference type="AlphaFoldDB" id="A0AAV6W5M4"/>